<dbReference type="Gene3D" id="1.25.40.10">
    <property type="entry name" value="Tetratricopeptide repeat domain"/>
    <property type="match status" value="1"/>
</dbReference>
<dbReference type="Pfam" id="PF06041">
    <property type="entry name" value="DUF924"/>
    <property type="match status" value="1"/>
</dbReference>
<sequence length="203" mass="23856">MNDLIDDWQYVLSFWFGESADDGQVAAEFSQLWWGKSEDNDHLIWAKFSHRVEQASAGSLTHWLEQPEGRLAAIILIDQFRRNIYRDKPEAFAEDSLALRWCREGLAQNVDSLLRPIERVFFYLPLEHSESISDQEESMRQFARLRDESAPPLRPLFDNFYDFARRHYDIIARFGRFPHRNAVLGRDSTPEEIAFLRQPGSSF</sequence>
<proteinExistence type="predicted"/>
<dbReference type="Proteomes" id="UP000537130">
    <property type="component" value="Unassembled WGS sequence"/>
</dbReference>
<accession>A0A7W4Z5Q6</accession>
<dbReference type="AlphaFoldDB" id="A0A7W4Z5Q6"/>
<dbReference type="Gene3D" id="1.20.58.320">
    <property type="entry name" value="TPR-like"/>
    <property type="match status" value="1"/>
</dbReference>
<reference evidence="1 2" key="1">
    <citation type="submission" date="2020-08" db="EMBL/GenBank/DDBJ databases">
        <title>Genomic Encyclopedia of Type Strains, Phase III (KMG-III): the genomes of soil and plant-associated and newly described type strains.</title>
        <authorList>
            <person name="Whitman W."/>
        </authorList>
    </citation>
    <scope>NUCLEOTIDE SEQUENCE [LARGE SCALE GENOMIC DNA]</scope>
    <source>
        <strain evidence="1 2">CECT 8654</strain>
    </source>
</reference>
<evidence type="ECO:0000313" key="2">
    <source>
        <dbReference type="Proteomes" id="UP000537130"/>
    </source>
</evidence>
<keyword evidence="2" id="KW-1185">Reference proteome</keyword>
<comment type="caution">
    <text evidence="1">The sequence shown here is derived from an EMBL/GenBank/DDBJ whole genome shotgun (WGS) entry which is preliminary data.</text>
</comment>
<name>A0A7W4Z5Q6_9GAMM</name>
<dbReference type="SUPFAM" id="SSF48452">
    <property type="entry name" value="TPR-like"/>
    <property type="match status" value="1"/>
</dbReference>
<protein>
    <submittedName>
        <fullName evidence="1">Uncharacterized protein (DUF924 family)</fullName>
    </submittedName>
</protein>
<dbReference type="InterPro" id="IPR011990">
    <property type="entry name" value="TPR-like_helical_dom_sf"/>
</dbReference>
<gene>
    <name evidence="1" type="ORF">FHR99_000467</name>
</gene>
<organism evidence="1 2">
    <name type="scientific">Litorivivens lipolytica</name>
    <dbReference type="NCBI Taxonomy" id="1524264"/>
    <lineage>
        <taxon>Bacteria</taxon>
        <taxon>Pseudomonadati</taxon>
        <taxon>Pseudomonadota</taxon>
        <taxon>Gammaproteobacteria</taxon>
        <taxon>Litorivivens</taxon>
    </lineage>
</organism>
<dbReference type="InterPro" id="IPR010323">
    <property type="entry name" value="DUF924"/>
</dbReference>
<evidence type="ECO:0000313" key="1">
    <source>
        <dbReference type="EMBL" id="MBB3046231.1"/>
    </source>
</evidence>
<dbReference type="EMBL" id="JACHWY010000001">
    <property type="protein sequence ID" value="MBB3046231.1"/>
    <property type="molecule type" value="Genomic_DNA"/>
</dbReference>